<dbReference type="RefSeq" id="WP_176005058.1">
    <property type="nucleotide sequence ID" value="NZ_JABWMI010000006.1"/>
</dbReference>
<dbReference type="Gene3D" id="1.20.120.450">
    <property type="entry name" value="dinb family like domain"/>
    <property type="match status" value="1"/>
</dbReference>
<dbReference type="EMBL" id="JACBJI010000002">
    <property type="protein sequence ID" value="NYA70241.1"/>
    <property type="molecule type" value="Genomic_DNA"/>
</dbReference>
<dbReference type="Pfam" id="PF07606">
    <property type="entry name" value="DUF1569"/>
    <property type="match status" value="1"/>
</dbReference>
<evidence type="ECO:0000313" key="2">
    <source>
        <dbReference type="Proteomes" id="UP000535020"/>
    </source>
</evidence>
<proteinExistence type="predicted"/>
<evidence type="ECO:0000313" key="1">
    <source>
        <dbReference type="EMBL" id="NYA70241.1"/>
    </source>
</evidence>
<gene>
    <name evidence="1" type="ORF">HZF10_04860</name>
</gene>
<organism evidence="1 2">
    <name type="scientific">Flavobacterium agri</name>
    <dbReference type="NCBI Taxonomy" id="2743471"/>
    <lineage>
        <taxon>Bacteria</taxon>
        <taxon>Pseudomonadati</taxon>
        <taxon>Bacteroidota</taxon>
        <taxon>Flavobacteriia</taxon>
        <taxon>Flavobacteriales</taxon>
        <taxon>Flavobacteriaceae</taxon>
        <taxon>Flavobacterium</taxon>
    </lineage>
</organism>
<sequence length="149" mass="16800">MKSIFNQETNAELLERLSKITAQTVPNWGKMNASQMVTHCQKPLDVAEGTLKLPHSFIGKLFGKMVKKQFLSGKPISKNSPTAKEFVIKGTPDFEKEKSVLEAQIRKFGEKGPDAVANKTHPFFGTMTDDEWGKLHYVHLDHHFTQFGV</sequence>
<comment type="caution">
    <text evidence="1">The sequence shown here is derived from an EMBL/GenBank/DDBJ whole genome shotgun (WGS) entry which is preliminary data.</text>
</comment>
<protein>
    <submittedName>
        <fullName evidence="1">DUF1569 domain-containing protein</fullName>
    </submittedName>
</protein>
<dbReference type="AlphaFoldDB" id="A0A7Y8Y0A8"/>
<keyword evidence="2" id="KW-1185">Reference proteome</keyword>
<name>A0A7Y8Y0A8_9FLAO</name>
<reference evidence="1 2" key="1">
    <citation type="submission" date="2020-07" db="EMBL/GenBank/DDBJ databases">
        <authorList>
            <person name="Sun Q."/>
        </authorList>
    </citation>
    <scope>NUCLEOTIDE SEQUENCE [LARGE SCALE GENOMIC DNA]</scope>
    <source>
        <strain evidence="1 2">MAH-1</strain>
    </source>
</reference>
<dbReference type="InterPro" id="IPR011463">
    <property type="entry name" value="DUF1569"/>
</dbReference>
<dbReference type="InterPro" id="IPR034660">
    <property type="entry name" value="DinB/YfiT-like"/>
</dbReference>
<dbReference type="Proteomes" id="UP000535020">
    <property type="component" value="Unassembled WGS sequence"/>
</dbReference>
<accession>A0A7Y8Y0A8</accession>